<evidence type="ECO:0000259" key="3">
    <source>
        <dbReference type="Pfam" id="PF00884"/>
    </source>
</evidence>
<proteinExistence type="inferred from homology"/>
<dbReference type="Proteomes" id="UP000005384">
    <property type="component" value="Unassembled WGS sequence"/>
</dbReference>
<dbReference type="Pfam" id="PF00884">
    <property type="entry name" value="Sulfatase"/>
    <property type="match status" value="1"/>
</dbReference>
<dbReference type="HOGENOM" id="CLU_006332_9_2_9"/>
<dbReference type="InterPro" id="IPR000917">
    <property type="entry name" value="Sulfatase_N"/>
</dbReference>
<evidence type="ECO:0000256" key="2">
    <source>
        <dbReference type="ARBA" id="ARBA00022801"/>
    </source>
</evidence>
<dbReference type="Gene3D" id="3.40.720.10">
    <property type="entry name" value="Alkaline Phosphatase, subunit A"/>
    <property type="match status" value="1"/>
</dbReference>
<dbReference type="PANTHER" id="PTHR42693">
    <property type="entry name" value="ARYLSULFATASE FAMILY MEMBER"/>
    <property type="match status" value="1"/>
</dbReference>
<feature type="domain" description="Sulfatase N-terminal" evidence="3">
    <location>
        <begin position="5"/>
        <end position="347"/>
    </location>
</feature>
<organism evidence="4 5">
    <name type="scientific">Hungatella hathewayi WAL-18680</name>
    <dbReference type="NCBI Taxonomy" id="742737"/>
    <lineage>
        <taxon>Bacteria</taxon>
        <taxon>Bacillati</taxon>
        <taxon>Bacillota</taxon>
        <taxon>Clostridia</taxon>
        <taxon>Lachnospirales</taxon>
        <taxon>Lachnospiraceae</taxon>
        <taxon>Hungatella</taxon>
    </lineage>
</organism>
<keyword evidence="5" id="KW-1185">Reference proteome</keyword>
<dbReference type="AlphaFoldDB" id="G5IKH0"/>
<dbReference type="PATRIC" id="fig|742737.3.peg.3984"/>
<reference evidence="4 5" key="1">
    <citation type="submission" date="2011-08" db="EMBL/GenBank/DDBJ databases">
        <title>The Genome Sequence of Clostridium hathewayi WAL-18680.</title>
        <authorList>
            <consortium name="The Broad Institute Genome Sequencing Platform"/>
            <person name="Earl A."/>
            <person name="Ward D."/>
            <person name="Feldgarden M."/>
            <person name="Gevers D."/>
            <person name="Finegold S.M."/>
            <person name="Summanen P.H."/>
            <person name="Molitoris D.R."/>
            <person name="Song M."/>
            <person name="Daigneault M."/>
            <person name="Allen-Vercoe E."/>
            <person name="Young S.K."/>
            <person name="Zeng Q."/>
            <person name="Gargeya S."/>
            <person name="Fitzgerald M."/>
            <person name="Haas B."/>
            <person name="Abouelleil A."/>
            <person name="Alvarado L."/>
            <person name="Arachchi H.M."/>
            <person name="Berlin A."/>
            <person name="Brown A."/>
            <person name="Chapman S.B."/>
            <person name="Chen Z."/>
            <person name="Dunbar C."/>
            <person name="Freedman E."/>
            <person name="Gearin G."/>
            <person name="Gellesch M."/>
            <person name="Goldberg J."/>
            <person name="Griggs A."/>
            <person name="Gujja S."/>
            <person name="Heiman D."/>
            <person name="Howarth C."/>
            <person name="Larson L."/>
            <person name="Lui A."/>
            <person name="MacDonald P.J.P."/>
            <person name="Montmayeur A."/>
            <person name="Murphy C."/>
            <person name="Neiman D."/>
            <person name="Pearson M."/>
            <person name="Priest M."/>
            <person name="Roberts A."/>
            <person name="Saif S."/>
            <person name="Shea T."/>
            <person name="Shenoy N."/>
            <person name="Sisk P."/>
            <person name="Stolte C."/>
            <person name="Sykes S."/>
            <person name="Wortman J."/>
            <person name="Nusbaum C."/>
            <person name="Birren B."/>
        </authorList>
    </citation>
    <scope>NUCLEOTIDE SEQUENCE [LARGE SCALE GENOMIC DNA]</scope>
    <source>
        <strain evidence="4 5">WAL-18680</strain>
    </source>
</reference>
<comment type="caution">
    <text evidence="4">The sequence shown here is derived from an EMBL/GenBank/DDBJ whole genome shotgun (WGS) entry which is preliminary data.</text>
</comment>
<evidence type="ECO:0000256" key="1">
    <source>
        <dbReference type="ARBA" id="ARBA00008779"/>
    </source>
</evidence>
<name>G5IKH0_9FIRM</name>
<dbReference type="PANTHER" id="PTHR42693:SF53">
    <property type="entry name" value="ENDO-4-O-SULFATASE"/>
    <property type="match status" value="1"/>
</dbReference>
<sequence length="519" mass="59346">MPQRPNFIVIHADQLRYDCVGASGRREGIYTPHIDSIAWQGANFSSCYATCPVCIPQRLSLLTGQTPEHHGLFSNTGIPYLPLEHTLPTEMRKGGYETALVGRTMHTYPASCSYGFEYYLPGDPSSERKDSGDAFFKYLKDHNPEDCGGYYGNGPHNNSRAAGPFHLADHFHQTKWATNRAIDFLDNRDASRPFLLFVGYYAPHSPHNPPAEYFNRYYNRTDLDEPWIAPWDVPPVNNGNVMSRYIHLQGEELRAARAGYYGNIAFLDSQTSRLLERAMRLDNTYVIFTSDHGEMLGDHYLYQKSRPYEGAVHIPFMMMGPDIPDCQEIHNPVGWHDIMPTILDLAGLPIPDTVDGKSMAPLLRGETDTQWRSFLHGECFHELMFSARQKPISQQPNLVYEKGSHFLTDGIMKYIWYDTSGAEQLFQISTDYQELQDLSRLPAYQDELIRWRFLLIRELAGRPEGFSDGTSLIPGKDPVRASREMLQLARQRTEEGFSLAFSRKKPPESSMNFENHFFN</sequence>
<dbReference type="RefSeq" id="WP_006781989.1">
    <property type="nucleotide sequence ID" value="NZ_CP040506.1"/>
</dbReference>
<evidence type="ECO:0000313" key="5">
    <source>
        <dbReference type="Proteomes" id="UP000005384"/>
    </source>
</evidence>
<evidence type="ECO:0000313" key="4">
    <source>
        <dbReference type="EMBL" id="EHI57999.1"/>
    </source>
</evidence>
<dbReference type="OrthoDB" id="279611at2"/>
<dbReference type="InterPro" id="IPR017850">
    <property type="entry name" value="Alkaline_phosphatase_core_sf"/>
</dbReference>
<gene>
    <name evidence="4" type="ORF">HMPREF9473_03998</name>
</gene>
<comment type="similarity">
    <text evidence="1">Belongs to the sulfatase family.</text>
</comment>
<dbReference type="InterPro" id="IPR050738">
    <property type="entry name" value="Sulfatase"/>
</dbReference>
<dbReference type="GO" id="GO:0004065">
    <property type="term" value="F:arylsulfatase activity"/>
    <property type="evidence" value="ECO:0007669"/>
    <property type="project" value="TreeGrafter"/>
</dbReference>
<protein>
    <recommendedName>
        <fullName evidence="3">Sulfatase N-terminal domain-containing protein</fullName>
    </recommendedName>
</protein>
<dbReference type="SUPFAM" id="SSF53649">
    <property type="entry name" value="Alkaline phosphatase-like"/>
    <property type="match status" value="1"/>
</dbReference>
<dbReference type="EMBL" id="ADLN01000111">
    <property type="protein sequence ID" value="EHI57999.1"/>
    <property type="molecule type" value="Genomic_DNA"/>
</dbReference>
<keyword evidence="2" id="KW-0378">Hydrolase</keyword>
<accession>G5IKH0</accession>